<sequence>MWKAPIVEEIHKIREEHAARFNDDLKAIYQDIKQLEKESGREFVTLIPKRIQEIGRQSHGER</sequence>
<dbReference type="AlphaFoldDB" id="A0A450ZTP6"/>
<reference evidence="1" key="1">
    <citation type="submission" date="2019-02" db="EMBL/GenBank/DDBJ databases">
        <authorList>
            <person name="Gruber-Vodicka R. H."/>
            <person name="Seah K. B. B."/>
        </authorList>
    </citation>
    <scope>NUCLEOTIDE SEQUENCE</scope>
    <source>
        <strain evidence="2">BECK_BY1</strain>
        <strain evidence="3">BECK_BY2</strain>
        <strain evidence="1">BECK_BY3</strain>
    </source>
</reference>
<gene>
    <name evidence="2" type="ORF">BECKTUN1418D_GA0071000_11177</name>
    <name evidence="3" type="ORF">BECKTUN1418E_GA0071001_11003</name>
    <name evidence="1" type="ORF">BECKTUN1418F_GA0071002_11063</name>
</gene>
<name>A0A450ZTP6_9GAMM</name>
<dbReference type="EMBL" id="CAADFY010000106">
    <property type="protein sequence ID" value="VFK57166.1"/>
    <property type="molecule type" value="Genomic_DNA"/>
</dbReference>
<dbReference type="EMBL" id="CAADFX010000117">
    <property type="protein sequence ID" value="VFK60147.1"/>
    <property type="molecule type" value="Genomic_DNA"/>
</dbReference>
<protein>
    <submittedName>
        <fullName evidence="1">Uncharacterized protein</fullName>
    </submittedName>
</protein>
<evidence type="ECO:0000313" key="1">
    <source>
        <dbReference type="EMBL" id="VFK57166.1"/>
    </source>
</evidence>
<accession>A0A450ZTP6</accession>
<evidence type="ECO:0000313" key="2">
    <source>
        <dbReference type="EMBL" id="VFK60147.1"/>
    </source>
</evidence>
<dbReference type="EMBL" id="CAADFV010000100">
    <property type="protein sequence ID" value="VFK65002.1"/>
    <property type="molecule type" value="Genomic_DNA"/>
</dbReference>
<evidence type="ECO:0000313" key="3">
    <source>
        <dbReference type="EMBL" id="VFK65002.1"/>
    </source>
</evidence>
<organism evidence="1">
    <name type="scientific">Candidatus Kentrum sp. TUN</name>
    <dbReference type="NCBI Taxonomy" id="2126343"/>
    <lineage>
        <taxon>Bacteria</taxon>
        <taxon>Pseudomonadati</taxon>
        <taxon>Pseudomonadota</taxon>
        <taxon>Gammaproteobacteria</taxon>
        <taxon>Candidatus Kentrum</taxon>
    </lineage>
</organism>
<proteinExistence type="predicted"/>